<evidence type="ECO:0000256" key="10">
    <source>
        <dbReference type="ARBA" id="ARBA00022840"/>
    </source>
</evidence>
<dbReference type="InterPro" id="IPR027417">
    <property type="entry name" value="P-loop_NTPase"/>
</dbReference>
<organism evidence="15 16">
    <name type="scientific">Aquabacter spiritensis</name>
    <dbReference type="NCBI Taxonomy" id="933073"/>
    <lineage>
        <taxon>Bacteria</taxon>
        <taxon>Pseudomonadati</taxon>
        <taxon>Pseudomonadota</taxon>
        <taxon>Alphaproteobacteria</taxon>
        <taxon>Hyphomicrobiales</taxon>
        <taxon>Xanthobacteraceae</taxon>
        <taxon>Aquabacter</taxon>
    </lineage>
</organism>
<dbReference type="Gene3D" id="3.30.63.10">
    <property type="entry name" value="Guanylate Kinase phosphate binding domain"/>
    <property type="match status" value="1"/>
</dbReference>
<feature type="domain" description="Guanylate kinase-like" evidence="14">
    <location>
        <begin position="28"/>
        <end position="207"/>
    </location>
</feature>
<dbReference type="GO" id="GO:0005829">
    <property type="term" value="C:cytosol"/>
    <property type="evidence" value="ECO:0007669"/>
    <property type="project" value="TreeGrafter"/>
</dbReference>
<dbReference type="EMBL" id="SMAI01000002">
    <property type="protein sequence ID" value="TCT06872.1"/>
    <property type="molecule type" value="Genomic_DNA"/>
</dbReference>
<evidence type="ECO:0000256" key="5">
    <source>
        <dbReference type="ARBA" id="ARBA00016296"/>
    </source>
</evidence>
<evidence type="ECO:0000256" key="1">
    <source>
        <dbReference type="ARBA" id="ARBA00003531"/>
    </source>
</evidence>
<evidence type="ECO:0000256" key="7">
    <source>
        <dbReference type="ARBA" id="ARBA00022679"/>
    </source>
</evidence>
<evidence type="ECO:0000313" key="15">
    <source>
        <dbReference type="EMBL" id="TCT06872.1"/>
    </source>
</evidence>
<evidence type="ECO:0000256" key="11">
    <source>
        <dbReference type="ARBA" id="ARBA00030128"/>
    </source>
</evidence>
<keyword evidence="10 13" id="KW-0067">ATP-binding</keyword>
<dbReference type="InterPro" id="IPR017665">
    <property type="entry name" value="Guanylate_kinase"/>
</dbReference>
<dbReference type="OrthoDB" id="9808150at2"/>
<evidence type="ECO:0000259" key="14">
    <source>
        <dbReference type="PROSITE" id="PS50052"/>
    </source>
</evidence>
<dbReference type="InterPro" id="IPR008144">
    <property type="entry name" value="Guanylate_kin-like_dom"/>
</dbReference>
<dbReference type="GO" id="GO:0004385">
    <property type="term" value="F:GMP kinase activity"/>
    <property type="evidence" value="ECO:0007669"/>
    <property type="project" value="UniProtKB-UniRule"/>
</dbReference>
<dbReference type="PROSITE" id="PS50052">
    <property type="entry name" value="GUANYLATE_KINASE_2"/>
    <property type="match status" value="1"/>
</dbReference>
<evidence type="ECO:0000256" key="13">
    <source>
        <dbReference type="HAMAP-Rule" id="MF_00328"/>
    </source>
</evidence>
<evidence type="ECO:0000256" key="9">
    <source>
        <dbReference type="ARBA" id="ARBA00022777"/>
    </source>
</evidence>
<evidence type="ECO:0000256" key="6">
    <source>
        <dbReference type="ARBA" id="ARBA00022490"/>
    </source>
</evidence>
<dbReference type="FunFam" id="3.30.63.10:FF:000005">
    <property type="entry name" value="Guanylate kinase"/>
    <property type="match status" value="1"/>
</dbReference>
<accession>A0A4R3M1K5</accession>
<evidence type="ECO:0000256" key="3">
    <source>
        <dbReference type="ARBA" id="ARBA00005790"/>
    </source>
</evidence>
<keyword evidence="7 13" id="KW-0808">Transferase</keyword>
<protein>
    <recommendedName>
        <fullName evidence="5 13">Guanylate kinase</fullName>
        <ecNumber evidence="4 13">2.7.4.8</ecNumber>
    </recommendedName>
    <alternativeName>
        <fullName evidence="11 13">GMP kinase</fullName>
    </alternativeName>
</protein>
<dbReference type="InterPro" id="IPR008145">
    <property type="entry name" value="GK/Ca_channel_bsu"/>
</dbReference>
<dbReference type="PROSITE" id="PS00856">
    <property type="entry name" value="GUANYLATE_KINASE_1"/>
    <property type="match status" value="1"/>
</dbReference>
<keyword evidence="6 13" id="KW-0963">Cytoplasm</keyword>
<proteinExistence type="inferred from homology"/>
<dbReference type="AlphaFoldDB" id="A0A4R3M1K5"/>
<evidence type="ECO:0000256" key="4">
    <source>
        <dbReference type="ARBA" id="ARBA00012961"/>
    </source>
</evidence>
<keyword evidence="16" id="KW-1185">Reference proteome</keyword>
<reference evidence="15 16" key="1">
    <citation type="submission" date="2019-03" db="EMBL/GenBank/DDBJ databases">
        <title>Genomic Encyclopedia of Type Strains, Phase IV (KMG-IV): sequencing the most valuable type-strain genomes for metagenomic binning, comparative biology and taxonomic classification.</title>
        <authorList>
            <person name="Goeker M."/>
        </authorList>
    </citation>
    <scope>NUCLEOTIDE SEQUENCE [LARGE SCALE GENOMIC DNA]</scope>
    <source>
        <strain evidence="15 16">DSM 9035</strain>
    </source>
</reference>
<evidence type="ECO:0000256" key="8">
    <source>
        <dbReference type="ARBA" id="ARBA00022741"/>
    </source>
</evidence>
<comment type="similarity">
    <text evidence="3 13">Belongs to the guanylate kinase family.</text>
</comment>
<dbReference type="GO" id="GO:0005524">
    <property type="term" value="F:ATP binding"/>
    <property type="evidence" value="ECO:0007669"/>
    <property type="project" value="UniProtKB-UniRule"/>
</dbReference>
<evidence type="ECO:0000256" key="12">
    <source>
        <dbReference type="ARBA" id="ARBA00048594"/>
    </source>
</evidence>
<dbReference type="Pfam" id="PF00625">
    <property type="entry name" value="Guanylate_kin"/>
    <property type="match status" value="1"/>
</dbReference>
<sequence length="230" mass="25357">MANAAAPTSHFALPGWKPGSKSGLARRGLMLVLSSPSGAGKTTLSRRLLALDDRITMSVSVTTRPPRPGEVDGKDYFFIDAPAFGKLRDEGDLLEHATVFGNLYGTPRRAVEDALSAGRDVLFDIDWQGTQQLDQSAQQDLVKVFLLPPSAADLEARLRSRAQDSDEVVRQRMSKASDEISHFTEYDYILINQDIEDSLSKLVAILQAERLKRRRLTGLASFVQSLRDAL</sequence>
<comment type="catalytic activity">
    <reaction evidence="12 13">
        <text>GMP + ATP = GDP + ADP</text>
        <dbReference type="Rhea" id="RHEA:20780"/>
        <dbReference type="ChEBI" id="CHEBI:30616"/>
        <dbReference type="ChEBI" id="CHEBI:58115"/>
        <dbReference type="ChEBI" id="CHEBI:58189"/>
        <dbReference type="ChEBI" id="CHEBI:456216"/>
        <dbReference type="EC" id="2.7.4.8"/>
    </reaction>
</comment>
<keyword evidence="9 13" id="KW-0418">Kinase</keyword>
<comment type="function">
    <text evidence="1 13">Essential for recycling GMP and indirectly, cGMP.</text>
</comment>
<feature type="binding site" evidence="13">
    <location>
        <begin position="35"/>
        <end position="42"/>
    </location>
    <ligand>
        <name>ATP</name>
        <dbReference type="ChEBI" id="CHEBI:30616"/>
    </ligand>
</feature>
<dbReference type="EC" id="2.7.4.8" evidence="4 13"/>
<dbReference type="SUPFAM" id="SSF52540">
    <property type="entry name" value="P-loop containing nucleoside triphosphate hydrolases"/>
    <property type="match status" value="1"/>
</dbReference>
<dbReference type="NCBIfam" id="TIGR03263">
    <property type="entry name" value="guanyl_kin"/>
    <property type="match status" value="1"/>
</dbReference>
<dbReference type="PANTHER" id="PTHR23117">
    <property type="entry name" value="GUANYLATE KINASE-RELATED"/>
    <property type="match status" value="1"/>
</dbReference>
<dbReference type="HAMAP" id="MF_00328">
    <property type="entry name" value="Guanylate_kinase"/>
    <property type="match status" value="1"/>
</dbReference>
<dbReference type="InterPro" id="IPR020590">
    <property type="entry name" value="Guanylate_kinase_CS"/>
</dbReference>
<comment type="subcellular location">
    <subcellularLocation>
        <location evidence="2 13">Cytoplasm</location>
    </subcellularLocation>
</comment>
<dbReference type="Gene3D" id="3.40.50.300">
    <property type="entry name" value="P-loop containing nucleotide triphosphate hydrolases"/>
    <property type="match status" value="1"/>
</dbReference>
<evidence type="ECO:0000256" key="2">
    <source>
        <dbReference type="ARBA" id="ARBA00004496"/>
    </source>
</evidence>
<dbReference type="Proteomes" id="UP000294664">
    <property type="component" value="Unassembled WGS sequence"/>
</dbReference>
<evidence type="ECO:0000313" key="16">
    <source>
        <dbReference type="Proteomes" id="UP000294664"/>
    </source>
</evidence>
<keyword evidence="8 13" id="KW-0547">Nucleotide-binding</keyword>
<dbReference type="SMART" id="SM00072">
    <property type="entry name" value="GuKc"/>
    <property type="match status" value="1"/>
</dbReference>
<dbReference type="PANTHER" id="PTHR23117:SF13">
    <property type="entry name" value="GUANYLATE KINASE"/>
    <property type="match status" value="1"/>
</dbReference>
<dbReference type="CDD" id="cd00071">
    <property type="entry name" value="GMPK"/>
    <property type="match status" value="1"/>
</dbReference>
<comment type="caution">
    <text evidence="15">The sequence shown here is derived from an EMBL/GenBank/DDBJ whole genome shotgun (WGS) entry which is preliminary data.</text>
</comment>
<gene>
    <name evidence="13" type="primary">gmk</name>
    <name evidence="15" type="ORF">EDC64_102353</name>
</gene>
<name>A0A4R3M1K5_9HYPH</name>